<name>A0A8S5TXT5_9CAUD</name>
<proteinExistence type="predicted"/>
<evidence type="ECO:0000313" key="1">
    <source>
        <dbReference type="EMBL" id="DAF87008.1"/>
    </source>
</evidence>
<reference evidence="1" key="1">
    <citation type="journal article" date="2021" name="Proc. Natl. Acad. Sci. U.S.A.">
        <title>A Catalog of Tens of Thousands of Viruses from Human Metagenomes Reveals Hidden Associations with Chronic Diseases.</title>
        <authorList>
            <person name="Tisza M.J."/>
            <person name="Buck C.B."/>
        </authorList>
    </citation>
    <scope>NUCLEOTIDE SEQUENCE</scope>
    <source>
        <strain evidence="1">CtZiV25</strain>
    </source>
</reference>
<sequence>MVITDDDLITIWRYFQYCCLPSITMARYAYLDYIDDIKAEKSFYRHLNKQSINRIGKQLEALPDSLMAVSSQNIRYMNILSDNIEEQFEKEEEELHRAFYISFRNAKMQHLDCLAALHYISVMLQIASVTFSQCCHDMKQTLHKDPTALFSVYNLNDLSNRWSEVVDKATECFGYNKNDKKTPSVDLNNLRCIKAVDAIRAKLADIETLRTAMRKSYPWSINYKEGVPYEHSADWLIVNTN</sequence>
<organism evidence="1">
    <name type="scientific">Siphoviridae sp. ctZiV25</name>
    <dbReference type="NCBI Taxonomy" id="2825560"/>
    <lineage>
        <taxon>Viruses</taxon>
        <taxon>Duplodnaviria</taxon>
        <taxon>Heunggongvirae</taxon>
        <taxon>Uroviricota</taxon>
        <taxon>Caudoviricetes</taxon>
    </lineage>
</organism>
<accession>A0A8S5TXT5</accession>
<protein>
    <submittedName>
        <fullName evidence="1">Uncharacterized protein</fullName>
    </submittedName>
</protein>
<dbReference type="EMBL" id="BK015956">
    <property type="protein sequence ID" value="DAF87008.1"/>
    <property type="molecule type" value="Genomic_DNA"/>
</dbReference>